<dbReference type="OrthoDB" id="1879366at2759"/>
<dbReference type="InterPro" id="IPR013149">
    <property type="entry name" value="ADH-like_C"/>
</dbReference>
<evidence type="ECO:0000313" key="13">
    <source>
        <dbReference type="Proteomes" id="UP001153709"/>
    </source>
</evidence>
<dbReference type="EMBL" id="OU898282">
    <property type="protein sequence ID" value="CAG9838086.1"/>
    <property type="molecule type" value="Genomic_DNA"/>
</dbReference>
<dbReference type="PROSITE" id="PS00059">
    <property type="entry name" value="ADH_ZINC"/>
    <property type="match status" value="1"/>
</dbReference>
<dbReference type="GO" id="GO:0008270">
    <property type="term" value="F:zinc ion binding"/>
    <property type="evidence" value="ECO:0007669"/>
    <property type="project" value="InterPro"/>
</dbReference>
<organism evidence="12 13">
    <name type="scientific">Diabrotica balteata</name>
    <name type="common">Banded cucumber beetle</name>
    <dbReference type="NCBI Taxonomy" id="107213"/>
    <lineage>
        <taxon>Eukaryota</taxon>
        <taxon>Metazoa</taxon>
        <taxon>Ecdysozoa</taxon>
        <taxon>Arthropoda</taxon>
        <taxon>Hexapoda</taxon>
        <taxon>Insecta</taxon>
        <taxon>Pterygota</taxon>
        <taxon>Neoptera</taxon>
        <taxon>Endopterygota</taxon>
        <taxon>Coleoptera</taxon>
        <taxon>Polyphaga</taxon>
        <taxon>Cucujiformia</taxon>
        <taxon>Chrysomeloidea</taxon>
        <taxon>Chrysomelidae</taxon>
        <taxon>Galerucinae</taxon>
        <taxon>Diabroticina</taxon>
        <taxon>Diabroticites</taxon>
        <taxon>Diabrotica</taxon>
    </lineage>
</organism>
<evidence type="ECO:0000313" key="12">
    <source>
        <dbReference type="EMBL" id="CAG9838086.1"/>
    </source>
</evidence>
<comment type="cofactor">
    <cofactor evidence="1 9">
        <name>Zn(2+)</name>
        <dbReference type="ChEBI" id="CHEBI:29105"/>
    </cofactor>
</comment>
<dbReference type="SUPFAM" id="SSF51735">
    <property type="entry name" value="NAD(P)-binding Rossmann-fold domains"/>
    <property type="match status" value="1"/>
</dbReference>
<sequence length="357" mass="39344">MAQDNLTAILVRKNEITLEQRPIPVPGPGQVLLQMEVVGICGSDVHYWLDARCGPFILEAPMVMGHEASGTVVKCGPDVKSLEPGDRVAIEPGVPCRKCEFCKTGRYHICPDIKFCATPPIDGNLARFYVTDEDFCFKLPCNMSLEEGTLMEPLAVGVHACKLGRVTVGSVCFIQGSGPIGLCCVAATRAYGARKILITDVMDYRLELAKKMGATYTLNTSGMEEMQIVNKVREILKEEPHVSIECAGSEMCARLSMHLTRAGGVSILLGMGGLEMTLPFGAALVKEICTIGSFRYNNDYPEAIEMVRSGRAHVRDLVTHHFTLEETKEAFETHRDRVGNPIKIMIHCNPNWKRDQK</sequence>
<dbReference type="FunFam" id="3.40.50.720:FF:000068">
    <property type="entry name" value="Sorbitol dehydrogenase"/>
    <property type="match status" value="1"/>
</dbReference>
<dbReference type="Pfam" id="PF00107">
    <property type="entry name" value="ADH_zinc_N"/>
    <property type="match status" value="1"/>
</dbReference>
<feature type="domain" description="Alcohol dehydrogenase-like N-terminal" evidence="11">
    <location>
        <begin position="27"/>
        <end position="140"/>
    </location>
</feature>
<evidence type="ECO:0000259" key="11">
    <source>
        <dbReference type="Pfam" id="PF08240"/>
    </source>
</evidence>
<proteinExistence type="inferred from homology"/>
<dbReference type="PANTHER" id="PTHR43161">
    <property type="entry name" value="SORBITOL DEHYDROGENASE"/>
    <property type="match status" value="1"/>
</dbReference>
<dbReference type="SUPFAM" id="SSF50129">
    <property type="entry name" value="GroES-like"/>
    <property type="match status" value="1"/>
</dbReference>
<evidence type="ECO:0000256" key="7">
    <source>
        <dbReference type="ARBA" id="ARBA00026132"/>
    </source>
</evidence>
<keyword evidence="3 9" id="KW-0479">Metal-binding</keyword>
<dbReference type="Gene3D" id="3.90.180.10">
    <property type="entry name" value="Medium-chain alcohol dehydrogenases, catalytic domain"/>
    <property type="match status" value="1"/>
</dbReference>
<keyword evidence="13" id="KW-1185">Reference proteome</keyword>
<comment type="similarity">
    <text evidence="2 9">Belongs to the zinc-containing alcohol dehydrogenase family.</text>
</comment>
<reference evidence="12" key="1">
    <citation type="submission" date="2022-01" db="EMBL/GenBank/DDBJ databases">
        <authorList>
            <person name="King R."/>
        </authorList>
    </citation>
    <scope>NUCLEOTIDE SEQUENCE</scope>
</reference>
<dbReference type="InterPro" id="IPR036291">
    <property type="entry name" value="NAD(P)-bd_dom_sf"/>
</dbReference>
<dbReference type="GO" id="GO:0006062">
    <property type="term" value="P:sorbitol catabolic process"/>
    <property type="evidence" value="ECO:0007669"/>
    <property type="project" value="TreeGrafter"/>
</dbReference>
<evidence type="ECO:0000256" key="1">
    <source>
        <dbReference type="ARBA" id="ARBA00001947"/>
    </source>
</evidence>
<dbReference type="GO" id="GO:0003939">
    <property type="term" value="F:L-iditol 2-dehydrogenase (NAD+) activity"/>
    <property type="evidence" value="ECO:0007669"/>
    <property type="project" value="TreeGrafter"/>
</dbReference>
<dbReference type="InterPro" id="IPR002328">
    <property type="entry name" value="ADH_Zn_CS"/>
</dbReference>
<evidence type="ECO:0000256" key="5">
    <source>
        <dbReference type="ARBA" id="ARBA00023002"/>
    </source>
</evidence>
<dbReference type="PANTHER" id="PTHR43161:SF9">
    <property type="entry name" value="SORBITOL DEHYDROGENASE"/>
    <property type="match status" value="1"/>
</dbReference>
<dbReference type="Gene3D" id="3.40.50.720">
    <property type="entry name" value="NAD(P)-binding Rossmann-like Domain"/>
    <property type="match status" value="1"/>
</dbReference>
<evidence type="ECO:0000259" key="10">
    <source>
        <dbReference type="Pfam" id="PF00107"/>
    </source>
</evidence>
<keyword evidence="6" id="KW-0520">NAD</keyword>
<dbReference type="AlphaFoldDB" id="A0A9N9T6T0"/>
<dbReference type="Proteomes" id="UP001153709">
    <property type="component" value="Chromosome 7"/>
</dbReference>
<dbReference type="InterPro" id="IPR011032">
    <property type="entry name" value="GroES-like_sf"/>
</dbReference>
<dbReference type="Pfam" id="PF08240">
    <property type="entry name" value="ADH_N"/>
    <property type="match status" value="1"/>
</dbReference>
<dbReference type="InterPro" id="IPR045306">
    <property type="entry name" value="SDH-like"/>
</dbReference>
<evidence type="ECO:0000256" key="8">
    <source>
        <dbReference type="ARBA" id="ARBA00032485"/>
    </source>
</evidence>
<gene>
    <name evidence="12" type="ORF">DIABBA_LOCUS11017</name>
</gene>
<evidence type="ECO:0000256" key="6">
    <source>
        <dbReference type="ARBA" id="ARBA00023027"/>
    </source>
</evidence>
<dbReference type="CDD" id="cd05285">
    <property type="entry name" value="sorbitol_DH"/>
    <property type="match status" value="1"/>
</dbReference>
<protein>
    <recommendedName>
        <fullName evidence="7">Sorbitol dehydrogenase</fullName>
    </recommendedName>
    <alternativeName>
        <fullName evidence="8">Polyol dehydrogenase</fullName>
    </alternativeName>
</protein>
<evidence type="ECO:0000256" key="9">
    <source>
        <dbReference type="RuleBase" id="RU361277"/>
    </source>
</evidence>
<evidence type="ECO:0000256" key="4">
    <source>
        <dbReference type="ARBA" id="ARBA00022833"/>
    </source>
</evidence>
<evidence type="ECO:0000256" key="3">
    <source>
        <dbReference type="ARBA" id="ARBA00022723"/>
    </source>
</evidence>
<evidence type="ECO:0000256" key="2">
    <source>
        <dbReference type="ARBA" id="ARBA00008072"/>
    </source>
</evidence>
<dbReference type="InterPro" id="IPR013154">
    <property type="entry name" value="ADH-like_N"/>
</dbReference>
<keyword evidence="5" id="KW-0560">Oxidoreductase</keyword>
<feature type="domain" description="Alcohol dehydrogenase-like C-terminal" evidence="10">
    <location>
        <begin position="179"/>
        <end position="307"/>
    </location>
</feature>
<name>A0A9N9T6T0_DIABA</name>
<keyword evidence="4 9" id="KW-0862">Zinc</keyword>
<accession>A0A9N9T6T0</accession>